<evidence type="ECO:0000259" key="5">
    <source>
        <dbReference type="PROSITE" id="PS50853"/>
    </source>
</evidence>
<protein>
    <submittedName>
        <fullName evidence="6">Uncharacterized protein</fullName>
    </submittedName>
</protein>
<feature type="non-terminal residue" evidence="6">
    <location>
        <position position="1"/>
    </location>
</feature>
<dbReference type="AlphaFoldDB" id="A0AA89BYI7"/>
<evidence type="ECO:0000256" key="1">
    <source>
        <dbReference type="ARBA" id="ARBA00022737"/>
    </source>
</evidence>
<keyword evidence="1" id="KW-0677">Repeat</keyword>
<keyword evidence="7" id="KW-1185">Reference proteome</keyword>
<accession>A0AA89BYI7</accession>
<dbReference type="Gene3D" id="2.60.120.290">
    <property type="entry name" value="Spermadhesin, CUB domain"/>
    <property type="match status" value="2"/>
</dbReference>
<dbReference type="SUPFAM" id="SSF49854">
    <property type="entry name" value="Spermadhesin, CUB domain"/>
    <property type="match status" value="2"/>
</dbReference>
<dbReference type="SMART" id="SM00042">
    <property type="entry name" value="CUB"/>
    <property type="match status" value="2"/>
</dbReference>
<sequence length="521" mass="58043">SCLSLTAIPALEGPSDVNGTVDHDGITITWTWAGRDFTSLQCALVQRYDSEIAPVWDLVPCNMSVHHINTTRHRGQIVNIYMTALTPYWHSNASNTIQLRTDCSQHYFLDSGETVAISSRDLLGVNSPDAECRWNINTIADNFLKIHIDHVTLADDIDCSKEYLMLTELGKLCGKVQQDGPHVIHSNHLEIFMKIGKTKDGKDFNFTISSVDSPTDPPTGVRLHTDGNHVNVSWDGHHGNKTILEYIIVYDVIPDRPSNVIFTNYTSVRIDTSKISGKMLAVRVASKTEGGKSNFSRDGFVRSNCGASRLLKHRETMFIIAPTVNGRYQSDVVCKWTVQTEQNLKLLVTFENVSMEESPGCNKDYIQTSSSKNRLCGRNTNTTFVSKANDIQILFVTDESNEEFGFIASVTALLPAPGQPENLKVKTSPYGILVTWEKPKIHPDNLRGYTIYYSINDTDHVTSVRLSATTSHFLIDTSCNPGVEFTIWGVANGESKSSAQTPRLTQRSCKEIFIDNQVICQ</sequence>
<dbReference type="InterPro" id="IPR036116">
    <property type="entry name" value="FN3_sf"/>
</dbReference>
<dbReference type="PROSITE" id="PS01180">
    <property type="entry name" value="CUB"/>
    <property type="match status" value="1"/>
</dbReference>
<dbReference type="Proteomes" id="UP001186944">
    <property type="component" value="Unassembled WGS sequence"/>
</dbReference>
<keyword evidence="2" id="KW-1015">Disulfide bond</keyword>
<name>A0AA89BYI7_PINIB</name>
<feature type="domain" description="CUB" evidence="4">
    <location>
        <begin position="305"/>
        <end position="413"/>
    </location>
</feature>
<dbReference type="EMBL" id="VSWD01000008">
    <property type="protein sequence ID" value="KAK3095219.1"/>
    <property type="molecule type" value="Genomic_DNA"/>
</dbReference>
<dbReference type="Gene3D" id="2.60.40.10">
    <property type="entry name" value="Immunoglobulins"/>
    <property type="match status" value="2"/>
</dbReference>
<evidence type="ECO:0000313" key="7">
    <source>
        <dbReference type="Proteomes" id="UP001186944"/>
    </source>
</evidence>
<evidence type="ECO:0000256" key="3">
    <source>
        <dbReference type="PROSITE-ProRule" id="PRU00059"/>
    </source>
</evidence>
<reference evidence="6" key="1">
    <citation type="submission" date="2019-08" db="EMBL/GenBank/DDBJ databases">
        <title>The improved chromosome-level genome for the pearl oyster Pinctada fucata martensii using PacBio sequencing and Hi-C.</title>
        <authorList>
            <person name="Zheng Z."/>
        </authorList>
    </citation>
    <scope>NUCLEOTIDE SEQUENCE</scope>
    <source>
        <strain evidence="6">ZZ-2019</strain>
        <tissue evidence="6">Adductor muscle</tissue>
    </source>
</reference>
<dbReference type="SUPFAM" id="SSF49265">
    <property type="entry name" value="Fibronectin type III"/>
    <property type="match status" value="2"/>
</dbReference>
<comment type="caution">
    <text evidence="3">Lacks conserved residue(s) required for the propagation of feature annotation.</text>
</comment>
<evidence type="ECO:0000313" key="6">
    <source>
        <dbReference type="EMBL" id="KAK3095219.1"/>
    </source>
</evidence>
<dbReference type="InterPro" id="IPR035914">
    <property type="entry name" value="Sperma_CUB_dom_sf"/>
</dbReference>
<dbReference type="CDD" id="cd00041">
    <property type="entry name" value="CUB"/>
    <property type="match status" value="2"/>
</dbReference>
<comment type="caution">
    <text evidence="6">The sequence shown here is derived from an EMBL/GenBank/DDBJ whole genome shotgun (WGS) entry which is preliminary data.</text>
</comment>
<dbReference type="Pfam" id="PF00431">
    <property type="entry name" value="CUB"/>
    <property type="match status" value="1"/>
</dbReference>
<dbReference type="InterPro" id="IPR000859">
    <property type="entry name" value="CUB_dom"/>
</dbReference>
<dbReference type="SMART" id="SM00060">
    <property type="entry name" value="FN3"/>
    <property type="match status" value="2"/>
</dbReference>
<gene>
    <name evidence="6" type="ORF">FSP39_011717</name>
</gene>
<feature type="domain" description="Fibronectin type-III" evidence="5">
    <location>
        <begin position="416"/>
        <end position="512"/>
    </location>
</feature>
<dbReference type="PANTHER" id="PTHR24251">
    <property type="entry name" value="OVOCHYMASE-RELATED"/>
    <property type="match status" value="1"/>
</dbReference>
<evidence type="ECO:0000259" key="4">
    <source>
        <dbReference type="PROSITE" id="PS01180"/>
    </source>
</evidence>
<dbReference type="CDD" id="cd00063">
    <property type="entry name" value="FN3"/>
    <property type="match status" value="1"/>
</dbReference>
<dbReference type="PROSITE" id="PS50853">
    <property type="entry name" value="FN3"/>
    <property type="match status" value="1"/>
</dbReference>
<dbReference type="InterPro" id="IPR003961">
    <property type="entry name" value="FN3_dom"/>
</dbReference>
<proteinExistence type="predicted"/>
<dbReference type="InterPro" id="IPR013783">
    <property type="entry name" value="Ig-like_fold"/>
</dbReference>
<organism evidence="6 7">
    <name type="scientific">Pinctada imbricata</name>
    <name type="common">Atlantic pearl-oyster</name>
    <name type="synonym">Pinctada martensii</name>
    <dbReference type="NCBI Taxonomy" id="66713"/>
    <lineage>
        <taxon>Eukaryota</taxon>
        <taxon>Metazoa</taxon>
        <taxon>Spiralia</taxon>
        <taxon>Lophotrochozoa</taxon>
        <taxon>Mollusca</taxon>
        <taxon>Bivalvia</taxon>
        <taxon>Autobranchia</taxon>
        <taxon>Pteriomorphia</taxon>
        <taxon>Pterioida</taxon>
        <taxon>Pterioidea</taxon>
        <taxon>Pteriidae</taxon>
        <taxon>Pinctada</taxon>
    </lineage>
</organism>
<evidence type="ECO:0000256" key="2">
    <source>
        <dbReference type="ARBA" id="ARBA00023157"/>
    </source>
</evidence>